<dbReference type="InterPro" id="IPR023213">
    <property type="entry name" value="CAT-like_dom_sf"/>
</dbReference>
<dbReference type="Gene3D" id="3.30.559.10">
    <property type="entry name" value="Chloramphenicol acetyltransferase-like domain"/>
    <property type="match status" value="1"/>
</dbReference>
<dbReference type="AlphaFoldDB" id="A0A0H3FRZ1"/>
<sequence>MKESTVAHYRVIDKASWPRLDHFTFYRTFANPSFNLCVPVEAQQLYTCAKDRGVSFFQLALFGLLRAANAVPQLKQRLRNDDIIEYDAISVMTPIMTASEGFRQVWCDNAADFPAFSAAATPRIEAARSTNPSPLIVEEENFFCASCLPWLHFSAMTHAEYYVGAAVPALTWGKLKNGIIPVAGRFNHAFVDGLHASRFYAEVEYYFANPQALWLPVEARD</sequence>
<gene>
    <name evidence="1" type="ordered locus">EAE_17595</name>
</gene>
<dbReference type="OrthoDB" id="9801766at2"/>
<dbReference type="KEGG" id="eae:EAE_17595"/>
<keyword evidence="1" id="KW-0808">Transferase</keyword>
<dbReference type="NCBIfam" id="NF033155">
    <property type="entry name" value="CatA_like_1"/>
    <property type="match status" value="1"/>
</dbReference>
<evidence type="ECO:0000313" key="2">
    <source>
        <dbReference type="Proteomes" id="UP000008881"/>
    </source>
</evidence>
<dbReference type="Pfam" id="PF00302">
    <property type="entry name" value="CAT"/>
    <property type="match status" value="1"/>
</dbReference>
<dbReference type="SUPFAM" id="SSF52777">
    <property type="entry name" value="CoA-dependent acyltransferases"/>
    <property type="match status" value="1"/>
</dbReference>
<dbReference type="GO" id="GO:0008811">
    <property type="term" value="F:chloramphenicol O-acetyltransferase activity"/>
    <property type="evidence" value="ECO:0007669"/>
    <property type="project" value="InterPro"/>
</dbReference>
<dbReference type="Proteomes" id="UP000008881">
    <property type="component" value="Chromosome"/>
</dbReference>
<evidence type="ECO:0000313" key="1">
    <source>
        <dbReference type="EMBL" id="AEG98430.1"/>
    </source>
</evidence>
<protein>
    <submittedName>
        <fullName evidence="1">Putative chloramphenicol acetyltransferase</fullName>
    </submittedName>
</protein>
<name>A0A0H3FRZ1_KLEAK</name>
<dbReference type="InterPro" id="IPR001707">
    <property type="entry name" value="Cmp_AcTrfase"/>
</dbReference>
<dbReference type="HOGENOM" id="CLU_093121_0_0_6"/>
<keyword evidence="2" id="KW-1185">Reference proteome</keyword>
<dbReference type="PANTHER" id="PTHR38474:SF1">
    <property type="entry name" value="SLR0299 PROTEIN"/>
    <property type="match status" value="1"/>
</dbReference>
<dbReference type="EMBL" id="CP002824">
    <property type="protein sequence ID" value="AEG98430.1"/>
    <property type="molecule type" value="Genomic_DNA"/>
</dbReference>
<dbReference type="PATRIC" id="fig|1028307.3.peg.3515"/>
<organism evidence="1 2">
    <name type="scientific">Klebsiella aerogenes (strain ATCC 13048 / DSM 30053 / CCUG 1429 / JCM 1235 / KCTC 2190 / NBRC 13534 / NCIMB 10102 / NCTC 10006 / CDC 819-56)</name>
    <name type="common">Enterobacter aerogenes</name>
    <dbReference type="NCBI Taxonomy" id="1028307"/>
    <lineage>
        <taxon>Bacteria</taxon>
        <taxon>Pseudomonadati</taxon>
        <taxon>Pseudomonadota</taxon>
        <taxon>Gammaproteobacteria</taxon>
        <taxon>Enterobacterales</taxon>
        <taxon>Enterobacteriaceae</taxon>
        <taxon>Klebsiella/Raoultella group</taxon>
        <taxon>Klebsiella</taxon>
    </lineage>
</organism>
<dbReference type="eggNOG" id="COG4845">
    <property type="taxonomic scope" value="Bacteria"/>
</dbReference>
<reference evidence="1 2" key="1">
    <citation type="journal article" date="2012" name="J. Bacteriol.">
        <title>Complete genome sequence of Enterobacter aerogenes KCTC 2190.</title>
        <authorList>
            <person name="Shin S.H."/>
            <person name="Kim S."/>
            <person name="Kim J.Y."/>
            <person name="Lee S."/>
            <person name="Um Y."/>
            <person name="Oh M.K."/>
            <person name="Kim Y.R."/>
            <person name="Lee J."/>
            <person name="Yang K.S."/>
        </authorList>
    </citation>
    <scope>NUCLEOTIDE SEQUENCE [LARGE SCALE GENOMIC DNA]</scope>
    <source>
        <strain evidence="1 2">KCTC 2190</strain>
    </source>
</reference>
<dbReference type="SMART" id="SM01059">
    <property type="entry name" value="CAT"/>
    <property type="match status" value="1"/>
</dbReference>
<dbReference type="PANTHER" id="PTHR38474">
    <property type="entry name" value="SLR0299 PROTEIN"/>
    <property type="match status" value="1"/>
</dbReference>
<proteinExistence type="predicted"/>
<accession>A0A0H3FRZ1</accession>